<feature type="chain" id="PRO_5034218896" description="Tail specific protease domain-containing protein" evidence="1">
    <location>
        <begin position="23"/>
        <end position="409"/>
    </location>
</feature>
<evidence type="ECO:0000259" key="2">
    <source>
        <dbReference type="SMART" id="SM00245"/>
    </source>
</evidence>
<comment type="caution">
    <text evidence="3">The sequence shown here is derived from an EMBL/GenBank/DDBJ whole genome shotgun (WGS) entry which is preliminary data.</text>
</comment>
<dbReference type="SUPFAM" id="SSF52096">
    <property type="entry name" value="ClpP/crotonase"/>
    <property type="match status" value="1"/>
</dbReference>
<gene>
    <name evidence="3" type="ORF">GCM10011516_07630</name>
</gene>
<proteinExistence type="predicted"/>
<name>A0A8H9FX56_9SPHI</name>
<dbReference type="AlphaFoldDB" id="A0A8H9FX56"/>
<feature type="domain" description="Tail specific protease" evidence="2">
    <location>
        <begin position="215"/>
        <end position="395"/>
    </location>
</feature>
<keyword evidence="4" id="KW-1185">Reference proteome</keyword>
<evidence type="ECO:0000313" key="3">
    <source>
        <dbReference type="EMBL" id="GGE12320.1"/>
    </source>
</evidence>
<dbReference type="InterPro" id="IPR005151">
    <property type="entry name" value="Tail-specific_protease"/>
</dbReference>
<dbReference type="Gene3D" id="3.90.226.10">
    <property type="entry name" value="2-enoyl-CoA Hydratase, Chain A, domain 1"/>
    <property type="match status" value="2"/>
</dbReference>
<dbReference type="GO" id="GO:0008236">
    <property type="term" value="F:serine-type peptidase activity"/>
    <property type="evidence" value="ECO:0007669"/>
    <property type="project" value="InterPro"/>
</dbReference>
<organism evidence="3 4">
    <name type="scientific">Sphingobacterium cellulitidis</name>
    <dbReference type="NCBI Taxonomy" id="1768011"/>
    <lineage>
        <taxon>Bacteria</taxon>
        <taxon>Pseudomonadati</taxon>
        <taxon>Bacteroidota</taxon>
        <taxon>Sphingobacteriia</taxon>
        <taxon>Sphingobacteriales</taxon>
        <taxon>Sphingobacteriaceae</taxon>
        <taxon>Sphingobacterium</taxon>
    </lineage>
</organism>
<dbReference type="GO" id="GO:0006508">
    <property type="term" value="P:proteolysis"/>
    <property type="evidence" value="ECO:0007669"/>
    <property type="project" value="InterPro"/>
</dbReference>
<dbReference type="EMBL" id="BMKM01000001">
    <property type="protein sequence ID" value="GGE12320.1"/>
    <property type="molecule type" value="Genomic_DNA"/>
</dbReference>
<dbReference type="Proteomes" id="UP000614460">
    <property type="component" value="Unassembled WGS sequence"/>
</dbReference>
<dbReference type="Pfam" id="PF03572">
    <property type="entry name" value="Peptidase_S41"/>
    <property type="match status" value="1"/>
</dbReference>
<protein>
    <recommendedName>
        <fullName evidence="2">Tail specific protease domain-containing protein</fullName>
    </recommendedName>
</protein>
<reference evidence="3" key="2">
    <citation type="submission" date="2020-09" db="EMBL/GenBank/DDBJ databases">
        <authorList>
            <person name="Sun Q."/>
            <person name="Zhou Y."/>
        </authorList>
    </citation>
    <scope>NUCLEOTIDE SEQUENCE</scope>
    <source>
        <strain evidence="3">CGMCC 1.15966</strain>
    </source>
</reference>
<feature type="signal peptide" evidence="1">
    <location>
        <begin position="1"/>
        <end position="22"/>
    </location>
</feature>
<evidence type="ECO:0000256" key="1">
    <source>
        <dbReference type="SAM" id="SignalP"/>
    </source>
</evidence>
<accession>A0A8H9FX56</accession>
<dbReference type="SMART" id="SM00245">
    <property type="entry name" value="TSPc"/>
    <property type="match status" value="1"/>
</dbReference>
<keyword evidence="1" id="KW-0732">Signal</keyword>
<sequence>MIKSLALILLFCVFFTPTFCQKIQTQEYLDDLKFIYENLKKSASYQTQKGRHIQVEEKYNLLLEEAEDDLYLIEALSNYYSLIDIIKDYHNRIYSFGNPFTKEDLTDSLKVKSLLQESEYNTPQTVLNLDSLENALKKKSALDLEGIYFNSLVRVALVQAGPKHIGIILESKIASWKRGDEIFYLFSNDDNHKRIIMGEWYSKRLIGGVGYFKEGNFLGYSLLKEHAVKQNFSQKQEKGNYVFKEISPEVDYISISTFSGWNPIYQEAITFYNGIDMKGLAKSLILDLRNHVGGGDRNSLVLLKKLRKYKGNIYVLVNHQTVSNAEQFVVRLKKFPKVRVLGDRTYGVLTYGINYDRPLTTPSGRFKVAFTDLKDSWKQFLPYEGVGIEPDIYLRNDSDWIRQLLDRIN</sequence>
<reference evidence="3" key="1">
    <citation type="journal article" date="2014" name="Int. J. Syst. Evol. Microbiol.">
        <title>Complete genome sequence of Corynebacterium casei LMG S-19264T (=DSM 44701T), isolated from a smear-ripened cheese.</title>
        <authorList>
            <consortium name="US DOE Joint Genome Institute (JGI-PGF)"/>
            <person name="Walter F."/>
            <person name="Albersmeier A."/>
            <person name="Kalinowski J."/>
            <person name="Ruckert C."/>
        </authorList>
    </citation>
    <scope>NUCLEOTIDE SEQUENCE</scope>
    <source>
        <strain evidence="3">CGMCC 1.15966</strain>
    </source>
</reference>
<dbReference type="InterPro" id="IPR029045">
    <property type="entry name" value="ClpP/crotonase-like_dom_sf"/>
</dbReference>
<evidence type="ECO:0000313" key="4">
    <source>
        <dbReference type="Proteomes" id="UP000614460"/>
    </source>
</evidence>